<keyword evidence="4" id="KW-0472">Membrane</keyword>
<dbReference type="RefSeq" id="WP_110402066.1">
    <property type="nucleotide sequence ID" value="NZ_QJJS01000020.1"/>
</dbReference>
<dbReference type="GO" id="GO:0015627">
    <property type="term" value="C:type II protein secretion system complex"/>
    <property type="evidence" value="ECO:0007669"/>
    <property type="project" value="TreeGrafter"/>
</dbReference>
<feature type="chain" id="PRO_5016245088" evidence="8">
    <location>
        <begin position="23"/>
        <end position="663"/>
    </location>
</feature>
<evidence type="ECO:0000256" key="7">
    <source>
        <dbReference type="SAM" id="MobiDB-lite"/>
    </source>
</evidence>
<dbReference type="OrthoDB" id="9779724at2"/>
<comment type="caution">
    <text evidence="12">The sequence shown here is derived from an EMBL/GenBank/DDBJ whole genome shotgun (WGS) entry which is preliminary data.</text>
</comment>
<evidence type="ECO:0000256" key="8">
    <source>
        <dbReference type="SAM" id="SignalP"/>
    </source>
</evidence>
<dbReference type="GO" id="GO:0009279">
    <property type="term" value="C:cell outer membrane"/>
    <property type="evidence" value="ECO:0007669"/>
    <property type="project" value="UniProtKB-SubCell"/>
</dbReference>
<evidence type="ECO:0000256" key="1">
    <source>
        <dbReference type="ARBA" id="ARBA00004370"/>
    </source>
</evidence>
<feature type="domain" description="NolW-like" evidence="10">
    <location>
        <begin position="131"/>
        <end position="191"/>
    </location>
</feature>
<feature type="domain" description="NolW-like" evidence="10">
    <location>
        <begin position="194"/>
        <end position="276"/>
    </location>
</feature>
<dbReference type="AlphaFoldDB" id="A0A318H6S7"/>
<feature type="region of interest" description="Disordered" evidence="7">
    <location>
        <begin position="637"/>
        <end position="663"/>
    </location>
</feature>
<name>A0A318H6S7_9BURK</name>
<proteinExistence type="inferred from homology"/>
<dbReference type="PANTHER" id="PTHR30332">
    <property type="entry name" value="PROBABLE GENERAL SECRETION PATHWAY PROTEIN D"/>
    <property type="match status" value="1"/>
</dbReference>
<evidence type="ECO:0000256" key="6">
    <source>
        <dbReference type="RuleBase" id="RU004004"/>
    </source>
</evidence>
<protein>
    <submittedName>
        <fullName evidence="12">General secretion pathway protein D</fullName>
    </submittedName>
</protein>
<dbReference type="PRINTS" id="PR00811">
    <property type="entry name" value="BCTERIALGSPD"/>
</dbReference>
<reference evidence="12 13" key="1">
    <citation type="submission" date="2018-05" db="EMBL/GenBank/DDBJ databases">
        <title>Genomic Encyclopedia of Type Strains, Phase IV (KMG-IV): sequencing the most valuable type-strain genomes for metagenomic binning, comparative biology and taxonomic classification.</title>
        <authorList>
            <person name="Goeker M."/>
        </authorList>
    </citation>
    <scope>NUCLEOTIDE SEQUENCE [LARGE SCALE GENOMIC DNA]</scope>
    <source>
        <strain evidence="12 13">DSM 566</strain>
    </source>
</reference>
<dbReference type="InterPro" id="IPR050810">
    <property type="entry name" value="Bact_Secretion_Sys_Channel"/>
</dbReference>
<evidence type="ECO:0000313" key="13">
    <source>
        <dbReference type="Proteomes" id="UP000247811"/>
    </source>
</evidence>
<feature type="compositionally biased region" description="Low complexity" evidence="7">
    <location>
        <begin position="319"/>
        <end position="367"/>
    </location>
</feature>
<keyword evidence="2" id="KW-0812">Transmembrane</keyword>
<feature type="compositionally biased region" description="Basic and acidic residues" evidence="7">
    <location>
        <begin position="637"/>
        <end position="651"/>
    </location>
</feature>
<organism evidence="12 13">
    <name type="scientific">Sphaerotilus hippei</name>
    <dbReference type="NCBI Taxonomy" id="744406"/>
    <lineage>
        <taxon>Bacteria</taxon>
        <taxon>Pseudomonadati</taxon>
        <taxon>Pseudomonadota</taxon>
        <taxon>Betaproteobacteria</taxon>
        <taxon>Burkholderiales</taxon>
        <taxon>Sphaerotilaceae</taxon>
        <taxon>Sphaerotilus</taxon>
    </lineage>
</organism>
<dbReference type="Pfam" id="PF00263">
    <property type="entry name" value="Secretin"/>
    <property type="match status" value="1"/>
</dbReference>
<gene>
    <name evidence="12" type="ORF">C7444_1207</name>
</gene>
<feature type="region of interest" description="Disordered" evidence="7">
    <location>
        <begin position="309"/>
        <end position="369"/>
    </location>
</feature>
<dbReference type="Pfam" id="PF21305">
    <property type="entry name" value="type_II_gspD_N0"/>
    <property type="match status" value="1"/>
</dbReference>
<evidence type="ECO:0000259" key="11">
    <source>
        <dbReference type="Pfam" id="PF21305"/>
    </source>
</evidence>
<keyword evidence="3 8" id="KW-0732">Signal</keyword>
<accession>A0A318H6S7</accession>
<evidence type="ECO:0000256" key="3">
    <source>
        <dbReference type="ARBA" id="ARBA00022729"/>
    </source>
</evidence>
<dbReference type="Proteomes" id="UP000247811">
    <property type="component" value="Unassembled WGS sequence"/>
</dbReference>
<dbReference type="Gene3D" id="3.30.1370.120">
    <property type="match status" value="3"/>
</dbReference>
<dbReference type="PANTHER" id="PTHR30332:SF24">
    <property type="entry name" value="SECRETIN GSPD-RELATED"/>
    <property type="match status" value="1"/>
</dbReference>
<dbReference type="InterPro" id="IPR038591">
    <property type="entry name" value="NolW-like_sf"/>
</dbReference>
<comment type="similarity">
    <text evidence="5">Belongs to the bacterial secretin family.</text>
</comment>
<dbReference type="InterPro" id="IPR001775">
    <property type="entry name" value="GspD/PilQ"/>
</dbReference>
<evidence type="ECO:0000259" key="10">
    <source>
        <dbReference type="Pfam" id="PF03958"/>
    </source>
</evidence>
<keyword evidence="13" id="KW-1185">Reference proteome</keyword>
<keyword evidence="6" id="KW-0813">Transport</keyword>
<evidence type="ECO:0000313" key="12">
    <source>
        <dbReference type="EMBL" id="PXW93355.1"/>
    </source>
</evidence>
<evidence type="ECO:0000259" key="9">
    <source>
        <dbReference type="Pfam" id="PF00263"/>
    </source>
</evidence>
<feature type="region of interest" description="Disordered" evidence="7">
    <location>
        <begin position="218"/>
        <end position="239"/>
    </location>
</feature>
<feature type="domain" description="GspD-like N0" evidence="11">
    <location>
        <begin position="32"/>
        <end position="101"/>
    </location>
</feature>
<comment type="subcellular location">
    <subcellularLocation>
        <location evidence="6">Cell outer membrane</location>
    </subcellularLocation>
    <subcellularLocation>
        <location evidence="1">Membrane</location>
    </subcellularLocation>
</comment>
<evidence type="ECO:0000256" key="5">
    <source>
        <dbReference type="RuleBase" id="RU004003"/>
    </source>
</evidence>
<evidence type="ECO:0000256" key="2">
    <source>
        <dbReference type="ARBA" id="ARBA00022692"/>
    </source>
</evidence>
<dbReference type="Pfam" id="PF03958">
    <property type="entry name" value="Secretin_N"/>
    <property type="match status" value="3"/>
</dbReference>
<feature type="domain" description="NolW-like" evidence="10">
    <location>
        <begin position="283"/>
        <end position="402"/>
    </location>
</feature>
<feature type="domain" description="Type II/III secretion system secretin-like" evidence="9">
    <location>
        <begin position="444"/>
        <end position="612"/>
    </location>
</feature>
<dbReference type="EMBL" id="QJJS01000020">
    <property type="protein sequence ID" value="PXW93355.1"/>
    <property type="molecule type" value="Genomic_DNA"/>
</dbReference>
<feature type="compositionally biased region" description="Gly residues" evidence="7">
    <location>
        <begin position="223"/>
        <end position="236"/>
    </location>
</feature>
<dbReference type="GO" id="GO:0009306">
    <property type="term" value="P:protein secretion"/>
    <property type="evidence" value="ECO:0007669"/>
    <property type="project" value="InterPro"/>
</dbReference>
<sequence>MPSFLSLLLVAALLCSPPAARARSATAAPVTLNFPDADIGAVSRAMAAILGRPILVDPRVKGRMTLYTEQPVSLAQAHALYVATLRGLGHAVVESAGLLKVVPETEAKLQTGTVVTVPASPASRQGDQIVTRIFPVVHESANNLSTVLRPLISPNNLINVNPGNNTLVITDYESNLQRLATLISALDTPSATDVEVVVLQHTLASTLAVTVQKLLDGTPSSSGSGGQGGQGGGASGGSATTVLADPSLNALLIRAPHPARLAAARALIARLDQRGAGAGGSDVHVIYLKNAEATRLATVLRAAFPHIGESGRSSGGGSPAAASTGGAPAGGSSSASAASAGGSSGSAGSSQTTTPVTATAAPSTGGSIQADPATNSLIVTAAPPLLKELRAVIERLDARRAQLYVESLVVEVDASKARDVGVKWQQIFNISTLSGLTLGTVAEALESMSGTNILSTANVVTLDNEEAKIVVGQNVPFVTGSYTTTSGTSSNPFQTIERKDVGVTLRIRPQISENGSVRMTIFQESSSISSTAATGTSNAGPTTNKRSIETNVIVHDGRIVVLGGLIQDSQTDDAAEVPYLSSVPVLGALFRSRSHSRSKSNLIVFLRPVVMRDETASNQLTLDRYDFIRARQREMPEDIKDVLPGRDRPEVPDLPALQPADGR</sequence>
<dbReference type="InterPro" id="IPR005644">
    <property type="entry name" value="NolW-like"/>
</dbReference>
<dbReference type="InterPro" id="IPR049371">
    <property type="entry name" value="GspD-like_N0"/>
</dbReference>
<feature type="signal peptide" evidence="8">
    <location>
        <begin position="1"/>
        <end position="22"/>
    </location>
</feature>
<dbReference type="InterPro" id="IPR004846">
    <property type="entry name" value="T2SS/T3SS_dom"/>
</dbReference>
<evidence type="ECO:0000256" key="4">
    <source>
        <dbReference type="ARBA" id="ARBA00023136"/>
    </source>
</evidence>